<dbReference type="KEGG" id="ruv:EC9_48820"/>
<dbReference type="AlphaFoldDB" id="A0A517M708"/>
<dbReference type="Proteomes" id="UP000319557">
    <property type="component" value="Chromosome"/>
</dbReference>
<organism evidence="1 2">
    <name type="scientific">Rosistilla ulvae</name>
    <dbReference type="NCBI Taxonomy" id="1930277"/>
    <lineage>
        <taxon>Bacteria</taxon>
        <taxon>Pseudomonadati</taxon>
        <taxon>Planctomycetota</taxon>
        <taxon>Planctomycetia</taxon>
        <taxon>Pirellulales</taxon>
        <taxon>Pirellulaceae</taxon>
        <taxon>Rosistilla</taxon>
    </lineage>
</organism>
<proteinExistence type="predicted"/>
<dbReference type="EMBL" id="CP036261">
    <property type="protein sequence ID" value="QDS90668.1"/>
    <property type="molecule type" value="Genomic_DNA"/>
</dbReference>
<keyword evidence="2" id="KW-1185">Reference proteome</keyword>
<evidence type="ECO:0000313" key="2">
    <source>
        <dbReference type="Proteomes" id="UP000319557"/>
    </source>
</evidence>
<accession>A0A517M708</accession>
<sequence length="98" mass="10615">MMVWEKHNSAPVILPVLETTRPRQSTFSGGAKIACWMWRVGMGLLGNDVCADLRVVTCRAFGACAVRLDCHHGLASMAIVCRACGTEQTNAEPGCEYS</sequence>
<reference evidence="1 2" key="1">
    <citation type="submission" date="2019-02" db="EMBL/GenBank/DDBJ databases">
        <title>Deep-cultivation of Planctomycetes and their phenomic and genomic characterization uncovers novel biology.</title>
        <authorList>
            <person name="Wiegand S."/>
            <person name="Jogler M."/>
            <person name="Boedeker C."/>
            <person name="Pinto D."/>
            <person name="Vollmers J."/>
            <person name="Rivas-Marin E."/>
            <person name="Kohn T."/>
            <person name="Peeters S.H."/>
            <person name="Heuer A."/>
            <person name="Rast P."/>
            <person name="Oberbeckmann S."/>
            <person name="Bunk B."/>
            <person name="Jeske O."/>
            <person name="Meyerdierks A."/>
            <person name="Storesund J.E."/>
            <person name="Kallscheuer N."/>
            <person name="Luecker S."/>
            <person name="Lage O.M."/>
            <person name="Pohl T."/>
            <person name="Merkel B.J."/>
            <person name="Hornburger P."/>
            <person name="Mueller R.-W."/>
            <person name="Bruemmer F."/>
            <person name="Labrenz M."/>
            <person name="Spormann A.M."/>
            <person name="Op den Camp H."/>
            <person name="Overmann J."/>
            <person name="Amann R."/>
            <person name="Jetten M.S.M."/>
            <person name="Mascher T."/>
            <person name="Medema M.H."/>
            <person name="Devos D.P."/>
            <person name="Kaster A.-K."/>
            <person name="Ovreas L."/>
            <person name="Rohde M."/>
            <person name="Galperin M.Y."/>
            <person name="Jogler C."/>
        </authorList>
    </citation>
    <scope>NUCLEOTIDE SEQUENCE [LARGE SCALE GENOMIC DNA]</scope>
    <source>
        <strain evidence="1 2">EC9</strain>
    </source>
</reference>
<gene>
    <name evidence="1" type="ORF">EC9_48820</name>
</gene>
<evidence type="ECO:0000313" key="1">
    <source>
        <dbReference type="EMBL" id="QDS90668.1"/>
    </source>
</evidence>
<protein>
    <submittedName>
        <fullName evidence="1">Uncharacterized protein</fullName>
    </submittedName>
</protein>
<name>A0A517M708_9BACT</name>